<name>A0AAV7QVY3_PLEWA</name>
<gene>
    <name evidence="2" type="ORF">NDU88_009938</name>
</gene>
<comment type="caution">
    <text evidence="2">The sequence shown here is derived from an EMBL/GenBank/DDBJ whole genome shotgun (WGS) entry which is preliminary data.</text>
</comment>
<dbReference type="EMBL" id="JANPWB010000010">
    <property type="protein sequence ID" value="KAJ1143632.1"/>
    <property type="molecule type" value="Genomic_DNA"/>
</dbReference>
<proteinExistence type="predicted"/>
<keyword evidence="3" id="KW-1185">Reference proteome</keyword>
<reference evidence="2" key="1">
    <citation type="journal article" date="2022" name="bioRxiv">
        <title>Sequencing and chromosome-scale assembly of the giantPleurodeles waltlgenome.</title>
        <authorList>
            <person name="Brown T."/>
            <person name="Elewa A."/>
            <person name="Iarovenko S."/>
            <person name="Subramanian E."/>
            <person name="Araus A.J."/>
            <person name="Petzold A."/>
            <person name="Susuki M."/>
            <person name="Suzuki K.-i.T."/>
            <person name="Hayashi T."/>
            <person name="Toyoda A."/>
            <person name="Oliveira C."/>
            <person name="Osipova E."/>
            <person name="Leigh N.D."/>
            <person name="Simon A."/>
            <person name="Yun M.H."/>
        </authorList>
    </citation>
    <scope>NUCLEOTIDE SEQUENCE</scope>
    <source>
        <strain evidence="2">20211129_DDA</strain>
        <tissue evidence="2">Liver</tissue>
    </source>
</reference>
<dbReference type="Proteomes" id="UP001066276">
    <property type="component" value="Chromosome 6"/>
</dbReference>
<dbReference type="AlphaFoldDB" id="A0AAV7QVY3"/>
<sequence length="132" mass="13590">MGSAAPACRVRFRLWPVSRESSLAPATSQSPPFLPGRGASKGSTISSAAAAHDHRQGEAAPPAPNTQSQQGSETPLPDHSRESGVTPAAAGDSWGLRDVKVEAKKTLGTEICSDYVWAASGARTKCPLGPPS</sequence>
<evidence type="ECO:0000256" key="1">
    <source>
        <dbReference type="SAM" id="MobiDB-lite"/>
    </source>
</evidence>
<evidence type="ECO:0000313" key="3">
    <source>
        <dbReference type="Proteomes" id="UP001066276"/>
    </source>
</evidence>
<accession>A0AAV7QVY3</accession>
<evidence type="ECO:0000313" key="2">
    <source>
        <dbReference type="EMBL" id="KAJ1143632.1"/>
    </source>
</evidence>
<feature type="compositionally biased region" description="Polar residues" evidence="1">
    <location>
        <begin position="19"/>
        <end position="31"/>
    </location>
</feature>
<organism evidence="2 3">
    <name type="scientific">Pleurodeles waltl</name>
    <name type="common">Iberian ribbed newt</name>
    <dbReference type="NCBI Taxonomy" id="8319"/>
    <lineage>
        <taxon>Eukaryota</taxon>
        <taxon>Metazoa</taxon>
        <taxon>Chordata</taxon>
        <taxon>Craniata</taxon>
        <taxon>Vertebrata</taxon>
        <taxon>Euteleostomi</taxon>
        <taxon>Amphibia</taxon>
        <taxon>Batrachia</taxon>
        <taxon>Caudata</taxon>
        <taxon>Salamandroidea</taxon>
        <taxon>Salamandridae</taxon>
        <taxon>Pleurodelinae</taxon>
        <taxon>Pleurodeles</taxon>
    </lineage>
</organism>
<protein>
    <submittedName>
        <fullName evidence="2">Uncharacterized protein</fullName>
    </submittedName>
</protein>
<feature type="region of interest" description="Disordered" evidence="1">
    <location>
        <begin position="19"/>
        <end position="96"/>
    </location>
</feature>